<dbReference type="InterPro" id="IPR040624">
    <property type="entry name" value="HalOD1"/>
</dbReference>
<organism evidence="2 3">
    <name type="scientific">Halostagnicola larsenii XH-48</name>
    <dbReference type="NCBI Taxonomy" id="797299"/>
    <lineage>
        <taxon>Archaea</taxon>
        <taxon>Methanobacteriati</taxon>
        <taxon>Methanobacteriota</taxon>
        <taxon>Stenosarchaea group</taxon>
        <taxon>Halobacteria</taxon>
        <taxon>Halobacteriales</taxon>
        <taxon>Natrialbaceae</taxon>
        <taxon>Halostagnicola</taxon>
    </lineage>
</organism>
<dbReference type="HOGENOM" id="CLU_159738_5_0_2"/>
<evidence type="ECO:0000313" key="2">
    <source>
        <dbReference type="EMBL" id="AHG00447.1"/>
    </source>
</evidence>
<feature type="domain" description="Halobacterial output" evidence="1">
    <location>
        <begin position="18"/>
        <end position="84"/>
    </location>
</feature>
<dbReference type="AlphaFoldDB" id="W0JT16"/>
<keyword evidence="3" id="KW-1185">Reference proteome</keyword>
<dbReference type="KEGG" id="hlr:HALLA_18235"/>
<sequence length="90" mass="10124">MADQTDAEVIRRELDTEGETPTVQIVEIVANLEGTDQSELPPMYNCIDGVLKNLFSDPPAPEAQMRIEFSYKTYRITVNQDGTAKFVKTE</sequence>
<proteinExistence type="predicted"/>
<dbReference type="Pfam" id="PF18545">
    <property type="entry name" value="HalOD1"/>
    <property type="match status" value="1"/>
</dbReference>
<dbReference type="RefSeq" id="WP_049953694.1">
    <property type="nucleotide sequence ID" value="NZ_CP007055.1"/>
</dbReference>
<dbReference type="EMBL" id="CP007055">
    <property type="protein sequence ID" value="AHG00447.1"/>
    <property type="molecule type" value="Genomic_DNA"/>
</dbReference>
<dbReference type="Proteomes" id="UP000019024">
    <property type="component" value="Chromosome"/>
</dbReference>
<gene>
    <name evidence="2" type="ORF">HALLA_18235</name>
</gene>
<dbReference type="eggNOG" id="arCOG08928">
    <property type="taxonomic scope" value="Archaea"/>
</dbReference>
<evidence type="ECO:0000259" key="1">
    <source>
        <dbReference type="Pfam" id="PF18545"/>
    </source>
</evidence>
<evidence type="ECO:0000313" key="3">
    <source>
        <dbReference type="Proteomes" id="UP000019024"/>
    </source>
</evidence>
<protein>
    <recommendedName>
        <fullName evidence="1">Halobacterial output domain-containing protein</fullName>
    </recommendedName>
</protein>
<accession>W0JT16</accession>
<reference evidence="2 3" key="1">
    <citation type="submission" date="2014-01" db="EMBL/GenBank/DDBJ databases">
        <authorList>
            <consortium name="DOE Joint Genome Institute"/>
            <person name="Anderson I."/>
            <person name="Huntemann M."/>
            <person name="Han J."/>
            <person name="Chen A."/>
            <person name="Kyrpides N."/>
            <person name="Mavromatis K."/>
            <person name="Markowitz V."/>
            <person name="Palaniappan K."/>
            <person name="Ivanova N."/>
            <person name="Schaumberg A."/>
            <person name="Pati A."/>
            <person name="Liolios K."/>
            <person name="Nordberg H.P."/>
            <person name="Cantor M.N."/>
            <person name="Hua S.X."/>
            <person name="Woyke T."/>
        </authorList>
    </citation>
    <scope>NUCLEOTIDE SEQUENCE [LARGE SCALE GENOMIC DNA]</scope>
    <source>
        <strain evidence="2 3">XH-48</strain>
    </source>
</reference>
<dbReference type="OrthoDB" id="199137at2157"/>
<dbReference type="GeneID" id="25146338"/>
<name>W0JT16_9EURY</name>